<keyword evidence="3" id="KW-0675">Receptor</keyword>
<comment type="caution">
    <text evidence="3">The sequence shown here is derived from an EMBL/GenBank/DDBJ whole genome shotgun (WGS) entry which is preliminary data.</text>
</comment>
<dbReference type="PANTHER" id="PTHR42928">
    <property type="entry name" value="TRICARBOXYLATE-BINDING PROTEIN"/>
    <property type="match status" value="1"/>
</dbReference>
<dbReference type="CDD" id="cd13578">
    <property type="entry name" value="PBP2_Bug27"/>
    <property type="match status" value="1"/>
</dbReference>
<dbReference type="PIRSF" id="PIRSF017082">
    <property type="entry name" value="YflP"/>
    <property type="match status" value="1"/>
</dbReference>
<dbReference type="OrthoDB" id="9780943at2"/>
<evidence type="ECO:0000313" key="4">
    <source>
        <dbReference type="Proteomes" id="UP000248021"/>
    </source>
</evidence>
<feature type="signal peptide" evidence="2">
    <location>
        <begin position="1"/>
        <end position="22"/>
    </location>
</feature>
<dbReference type="AlphaFoldDB" id="A0A2V3TUI7"/>
<reference evidence="3 4" key="1">
    <citation type="submission" date="2018-05" db="EMBL/GenBank/DDBJ databases">
        <title>Genomic Encyclopedia of Type Strains, Phase IV (KMG-IV): sequencing the most valuable type-strain genomes for metagenomic binning, comparative biology and taxonomic classification.</title>
        <authorList>
            <person name="Goeker M."/>
        </authorList>
    </citation>
    <scope>NUCLEOTIDE SEQUENCE [LARGE SCALE GENOMIC DNA]</scope>
    <source>
        <strain evidence="3 4">DSM 6462</strain>
    </source>
</reference>
<keyword evidence="2" id="KW-0732">Signal</keyword>
<keyword evidence="4" id="KW-1185">Reference proteome</keyword>
<dbReference type="RefSeq" id="WP_110378200.1">
    <property type="nucleotide sequence ID" value="NZ_JAHBRY010000001.1"/>
</dbReference>
<comment type="similarity">
    <text evidence="1">Belongs to the UPF0065 (bug) family.</text>
</comment>
<dbReference type="InterPro" id="IPR005064">
    <property type="entry name" value="BUG"/>
</dbReference>
<feature type="chain" id="PRO_5015868898" evidence="2">
    <location>
        <begin position="23"/>
        <end position="322"/>
    </location>
</feature>
<accession>A0A2V3TUI7</accession>
<evidence type="ECO:0000256" key="1">
    <source>
        <dbReference type="ARBA" id="ARBA00006987"/>
    </source>
</evidence>
<dbReference type="PANTHER" id="PTHR42928:SF5">
    <property type="entry name" value="BLR1237 PROTEIN"/>
    <property type="match status" value="1"/>
</dbReference>
<dbReference type="SUPFAM" id="SSF53850">
    <property type="entry name" value="Periplasmic binding protein-like II"/>
    <property type="match status" value="1"/>
</dbReference>
<gene>
    <name evidence="3" type="ORF">C7450_11840</name>
</gene>
<dbReference type="Gene3D" id="3.40.190.150">
    <property type="entry name" value="Bordetella uptake gene, domain 1"/>
    <property type="match status" value="1"/>
</dbReference>
<dbReference type="EMBL" id="QJJK01000018">
    <property type="protein sequence ID" value="PXW51885.1"/>
    <property type="molecule type" value="Genomic_DNA"/>
</dbReference>
<evidence type="ECO:0000313" key="3">
    <source>
        <dbReference type="EMBL" id="PXW51885.1"/>
    </source>
</evidence>
<dbReference type="Gene3D" id="3.40.190.10">
    <property type="entry name" value="Periplasmic binding protein-like II"/>
    <property type="match status" value="1"/>
</dbReference>
<protein>
    <submittedName>
        <fullName evidence="3">Tripartite-type tricarboxylate transporter receptor subunit TctC</fullName>
    </submittedName>
</protein>
<sequence>MKRARVFGAVVAVGLWAAGAIAAEYPTRPITLLHGYAPGGSADTIARLVAKPLSERLGQPVVVDPKPGAGGNLAAAAIARAEPDGYTIGLVTGGHAVAKGLYKSLAFDPVDSFEMVSNIVEYNFVLAVRTDHPAKTLQELLTIAKQAPGSVKYGSAGIGTTHHLTGELLNKVASVQMAHIPYKGEAAAITSVLNGEIPLIIASPVTIAPQIRAGKLRALAVTSDRRWDGLPDVPTVAEAGLKDFNVSTWAGIVAPKGTPPAIIARLNSEIAKLVADPEVKARIEGAVGGEIHTSTPAEMRARVAAETTRWVGVIKEAGIAQQ</sequence>
<name>A0A2V3TUI7_9HYPH</name>
<dbReference type="Pfam" id="PF03401">
    <property type="entry name" value="TctC"/>
    <property type="match status" value="1"/>
</dbReference>
<organism evidence="3 4">
    <name type="scientific">Chelatococcus asaccharovorans</name>
    <dbReference type="NCBI Taxonomy" id="28210"/>
    <lineage>
        <taxon>Bacteria</taxon>
        <taxon>Pseudomonadati</taxon>
        <taxon>Pseudomonadota</taxon>
        <taxon>Alphaproteobacteria</taxon>
        <taxon>Hyphomicrobiales</taxon>
        <taxon>Chelatococcaceae</taxon>
        <taxon>Chelatococcus</taxon>
    </lineage>
</organism>
<evidence type="ECO:0000256" key="2">
    <source>
        <dbReference type="SAM" id="SignalP"/>
    </source>
</evidence>
<dbReference type="Proteomes" id="UP000248021">
    <property type="component" value="Unassembled WGS sequence"/>
</dbReference>
<dbReference type="InterPro" id="IPR042100">
    <property type="entry name" value="Bug_dom1"/>
</dbReference>
<proteinExistence type="inferred from homology"/>